<dbReference type="PANTHER" id="PTHR33692">
    <property type="entry name" value="RIBOSOME MATURATION FACTOR RIMM"/>
    <property type="match status" value="1"/>
</dbReference>
<feature type="region of interest" description="Disordered" evidence="6">
    <location>
        <begin position="177"/>
        <end position="200"/>
    </location>
</feature>
<comment type="domain">
    <text evidence="5">The PRC barrel domain binds ribosomal protein uS19.</text>
</comment>
<evidence type="ECO:0000256" key="5">
    <source>
        <dbReference type="HAMAP-Rule" id="MF_00014"/>
    </source>
</evidence>
<name>A0A927GFA5_9BACT</name>
<comment type="function">
    <text evidence="5">An accessory protein needed during the final step in the assembly of 30S ribosomal subunit, possibly for assembly of the head region. Essential for efficient processing of 16S rRNA. May be needed both before and after RbfA during the maturation of 16S rRNA. It has affinity for free ribosomal 30S subunits but not for 70S ribosomes.</text>
</comment>
<feature type="domain" description="RimM N-terminal" evidence="7">
    <location>
        <begin position="8"/>
        <end position="87"/>
    </location>
</feature>
<dbReference type="GO" id="GO:0005737">
    <property type="term" value="C:cytoplasm"/>
    <property type="evidence" value="ECO:0007669"/>
    <property type="project" value="UniProtKB-SubCell"/>
</dbReference>
<dbReference type="EMBL" id="JACXAA010000008">
    <property type="protein sequence ID" value="MBD2755546.1"/>
    <property type="molecule type" value="Genomic_DNA"/>
</dbReference>
<dbReference type="InterPro" id="IPR011033">
    <property type="entry name" value="PRC_barrel-like_sf"/>
</dbReference>
<dbReference type="Gene3D" id="2.40.30.60">
    <property type="entry name" value="RimM"/>
    <property type="match status" value="1"/>
</dbReference>
<gene>
    <name evidence="5 9" type="primary">rimM</name>
    <name evidence="9" type="ORF">IC230_21770</name>
</gene>
<feature type="compositionally biased region" description="Acidic residues" evidence="6">
    <location>
        <begin position="186"/>
        <end position="200"/>
    </location>
</feature>
<dbReference type="SUPFAM" id="SSF50346">
    <property type="entry name" value="PRC-barrel domain"/>
    <property type="match status" value="1"/>
</dbReference>
<dbReference type="InterPro" id="IPR011961">
    <property type="entry name" value="RimM"/>
</dbReference>
<keyword evidence="3 5" id="KW-0698">rRNA processing</keyword>
<dbReference type="NCBIfam" id="TIGR02273">
    <property type="entry name" value="16S_RimM"/>
    <property type="match status" value="1"/>
</dbReference>
<evidence type="ECO:0000256" key="3">
    <source>
        <dbReference type="ARBA" id="ARBA00022552"/>
    </source>
</evidence>
<dbReference type="Proteomes" id="UP000653797">
    <property type="component" value="Unassembled WGS sequence"/>
</dbReference>
<dbReference type="GO" id="GO:0006364">
    <property type="term" value="P:rRNA processing"/>
    <property type="evidence" value="ECO:0007669"/>
    <property type="project" value="UniProtKB-UniRule"/>
</dbReference>
<dbReference type="InterPro" id="IPR002676">
    <property type="entry name" value="RimM_N"/>
</dbReference>
<dbReference type="GO" id="GO:0043022">
    <property type="term" value="F:ribosome binding"/>
    <property type="evidence" value="ECO:0007669"/>
    <property type="project" value="InterPro"/>
</dbReference>
<dbReference type="Gene3D" id="2.30.30.240">
    <property type="entry name" value="PRC-barrel domain"/>
    <property type="match status" value="1"/>
</dbReference>
<dbReference type="AlphaFoldDB" id="A0A927GFA5"/>
<accession>A0A927GFA5</accession>
<evidence type="ECO:0000256" key="6">
    <source>
        <dbReference type="SAM" id="MobiDB-lite"/>
    </source>
</evidence>
<keyword evidence="2 5" id="KW-0690">Ribosome biogenesis</keyword>
<dbReference type="InterPro" id="IPR036976">
    <property type="entry name" value="RimM_N_sf"/>
</dbReference>
<dbReference type="GO" id="GO:0005840">
    <property type="term" value="C:ribosome"/>
    <property type="evidence" value="ECO:0007669"/>
    <property type="project" value="InterPro"/>
</dbReference>
<evidence type="ECO:0000256" key="4">
    <source>
        <dbReference type="ARBA" id="ARBA00023186"/>
    </source>
</evidence>
<comment type="caution">
    <text evidence="9">The sequence shown here is derived from an EMBL/GenBank/DDBJ whole genome shotgun (WGS) entry which is preliminary data.</text>
</comment>
<reference evidence="9" key="1">
    <citation type="submission" date="2020-09" db="EMBL/GenBank/DDBJ databases">
        <authorList>
            <person name="Kim M.K."/>
        </authorList>
    </citation>
    <scope>NUCLEOTIDE SEQUENCE</scope>
    <source>
        <strain evidence="9">BT704</strain>
    </source>
</reference>
<comment type="subcellular location">
    <subcellularLocation>
        <location evidence="5">Cytoplasm</location>
    </subcellularLocation>
</comment>
<proteinExistence type="inferred from homology"/>
<dbReference type="HAMAP" id="MF_00014">
    <property type="entry name" value="Ribosome_mat_RimM"/>
    <property type="match status" value="1"/>
</dbReference>
<evidence type="ECO:0000313" key="10">
    <source>
        <dbReference type="Proteomes" id="UP000653797"/>
    </source>
</evidence>
<evidence type="ECO:0000313" key="9">
    <source>
        <dbReference type="EMBL" id="MBD2755546.1"/>
    </source>
</evidence>
<keyword evidence="1 5" id="KW-0963">Cytoplasm</keyword>
<dbReference type="RefSeq" id="WP_191041157.1">
    <property type="nucleotide sequence ID" value="NZ_JACXAA010000008.1"/>
</dbReference>
<keyword evidence="10" id="KW-1185">Reference proteome</keyword>
<dbReference type="InterPro" id="IPR009000">
    <property type="entry name" value="Transl_B-barrel_sf"/>
</dbReference>
<dbReference type="InterPro" id="IPR056792">
    <property type="entry name" value="PRC_RimM"/>
</dbReference>
<sequence length="200" mass="22258">MTKDDCYQVGHITKTHGVSGELVLFLDVDNPSEYADLESVLLEVKGELIPYFIESIAIVKGSRAIIAFEDIDTIEQAERLINCGAFLPLEELEPITDETRFYFHEIVGYQVVDANEGELGIVRGVYAMNAQDLIAMDYQGKEVLIPINSDIVRTIDRATQKLNVALPDGLLAIYMEDDSKQKPEIDGDTAELSPDDTDED</sequence>
<evidence type="ECO:0000259" key="8">
    <source>
        <dbReference type="Pfam" id="PF24986"/>
    </source>
</evidence>
<evidence type="ECO:0000256" key="2">
    <source>
        <dbReference type="ARBA" id="ARBA00022517"/>
    </source>
</evidence>
<feature type="domain" description="Ribosome maturation factor RimM PRC barrel" evidence="8">
    <location>
        <begin position="104"/>
        <end position="170"/>
    </location>
</feature>
<dbReference type="Pfam" id="PF24986">
    <property type="entry name" value="PRC_RimM"/>
    <property type="match status" value="1"/>
</dbReference>
<comment type="similarity">
    <text evidence="5">Belongs to the RimM family.</text>
</comment>
<dbReference type="Pfam" id="PF01782">
    <property type="entry name" value="RimM"/>
    <property type="match status" value="1"/>
</dbReference>
<keyword evidence="4 5" id="KW-0143">Chaperone</keyword>
<comment type="subunit">
    <text evidence="5">Binds ribosomal protein uS19.</text>
</comment>
<dbReference type="GO" id="GO:0042274">
    <property type="term" value="P:ribosomal small subunit biogenesis"/>
    <property type="evidence" value="ECO:0007669"/>
    <property type="project" value="UniProtKB-UniRule"/>
</dbReference>
<dbReference type="SUPFAM" id="SSF50447">
    <property type="entry name" value="Translation proteins"/>
    <property type="match status" value="1"/>
</dbReference>
<protein>
    <recommendedName>
        <fullName evidence="5">Ribosome maturation factor RimM</fullName>
    </recommendedName>
</protein>
<organism evidence="9 10">
    <name type="scientific">Spirosoma validum</name>
    <dbReference type="NCBI Taxonomy" id="2771355"/>
    <lineage>
        <taxon>Bacteria</taxon>
        <taxon>Pseudomonadati</taxon>
        <taxon>Bacteroidota</taxon>
        <taxon>Cytophagia</taxon>
        <taxon>Cytophagales</taxon>
        <taxon>Cytophagaceae</taxon>
        <taxon>Spirosoma</taxon>
    </lineage>
</organism>
<evidence type="ECO:0000256" key="1">
    <source>
        <dbReference type="ARBA" id="ARBA00022490"/>
    </source>
</evidence>
<evidence type="ECO:0000259" key="7">
    <source>
        <dbReference type="Pfam" id="PF01782"/>
    </source>
</evidence>
<dbReference type="PANTHER" id="PTHR33692:SF1">
    <property type="entry name" value="RIBOSOME MATURATION FACTOR RIMM"/>
    <property type="match status" value="1"/>
</dbReference>